<evidence type="ECO:0000259" key="2">
    <source>
        <dbReference type="Pfam" id="PF03372"/>
    </source>
</evidence>
<evidence type="ECO:0000313" key="4">
    <source>
        <dbReference type="Proteomes" id="UP001595791"/>
    </source>
</evidence>
<name>A0ABV8MTX6_9NEIS</name>
<organism evidence="3 4">
    <name type="scientific">Chitinimonas lacunae</name>
    <dbReference type="NCBI Taxonomy" id="1963018"/>
    <lineage>
        <taxon>Bacteria</taxon>
        <taxon>Pseudomonadati</taxon>
        <taxon>Pseudomonadota</taxon>
        <taxon>Betaproteobacteria</taxon>
        <taxon>Neisseriales</taxon>
        <taxon>Chitinibacteraceae</taxon>
        <taxon>Chitinimonas</taxon>
    </lineage>
</organism>
<dbReference type="GO" id="GO:0004519">
    <property type="term" value="F:endonuclease activity"/>
    <property type="evidence" value="ECO:0007669"/>
    <property type="project" value="UniProtKB-KW"/>
</dbReference>
<reference evidence="4" key="1">
    <citation type="journal article" date="2019" name="Int. J. Syst. Evol. Microbiol.">
        <title>The Global Catalogue of Microorganisms (GCM) 10K type strain sequencing project: providing services to taxonomists for standard genome sequencing and annotation.</title>
        <authorList>
            <consortium name="The Broad Institute Genomics Platform"/>
            <consortium name="The Broad Institute Genome Sequencing Center for Infectious Disease"/>
            <person name="Wu L."/>
            <person name="Ma J."/>
        </authorList>
    </citation>
    <scope>NUCLEOTIDE SEQUENCE [LARGE SCALE GENOMIC DNA]</scope>
    <source>
        <strain evidence="4">LMG 29894</strain>
    </source>
</reference>
<dbReference type="InterPro" id="IPR005135">
    <property type="entry name" value="Endo/exonuclease/phosphatase"/>
</dbReference>
<dbReference type="InterPro" id="IPR036691">
    <property type="entry name" value="Endo/exonu/phosph_ase_sf"/>
</dbReference>
<comment type="caution">
    <text evidence="3">The sequence shown here is derived from an EMBL/GenBank/DDBJ whole genome shotgun (WGS) entry which is preliminary data.</text>
</comment>
<dbReference type="Pfam" id="PF03372">
    <property type="entry name" value="Exo_endo_phos"/>
    <property type="match status" value="1"/>
</dbReference>
<dbReference type="EMBL" id="JBHSBU010000001">
    <property type="protein sequence ID" value="MFC4161509.1"/>
    <property type="molecule type" value="Genomic_DNA"/>
</dbReference>
<gene>
    <name evidence="3" type="ORF">ACFOW7_19410</name>
</gene>
<keyword evidence="3" id="KW-0540">Nuclease</keyword>
<keyword evidence="3" id="KW-0255">Endonuclease</keyword>
<feature type="domain" description="Endonuclease/exonuclease/phosphatase" evidence="2">
    <location>
        <begin position="29"/>
        <end position="314"/>
    </location>
</feature>
<dbReference type="Gene3D" id="3.60.10.10">
    <property type="entry name" value="Endonuclease/exonuclease/phosphatase"/>
    <property type="match status" value="1"/>
</dbReference>
<accession>A0ABV8MTX6</accession>
<proteinExistence type="predicted"/>
<dbReference type="RefSeq" id="WP_378167529.1">
    <property type="nucleotide sequence ID" value="NZ_JBHSBU010000001.1"/>
</dbReference>
<dbReference type="Proteomes" id="UP001595791">
    <property type="component" value="Unassembled WGS sequence"/>
</dbReference>
<feature type="signal peptide" evidence="1">
    <location>
        <begin position="1"/>
        <end position="21"/>
    </location>
</feature>
<protein>
    <submittedName>
        <fullName evidence="3">Endonuclease/exonuclease/phosphatase family protein</fullName>
    </submittedName>
</protein>
<keyword evidence="1" id="KW-0732">Signal</keyword>
<dbReference type="PANTHER" id="PTHR41349">
    <property type="match status" value="1"/>
</dbReference>
<feature type="chain" id="PRO_5045534609" evidence="1">
    <location>
        <begin position="22"/>
        <end position="498"/>
    </location>
</feature>
<dbReference type="SUPFAM" id="SSF56219">
    <property type="entry name" value="DNase I-like"/>
    <property type="match status" value="1"/>
</dbReference>
<evidence type="ECO:0000313" key="3">
    <source>
        <dbReference type="EMBL" id="MFC4161509.1"/>
    </source>
</evidence>
<sequence>MHFTRSVVLAATMAVSAAVLAAEQTIDVLSFNIWHSDTGGAAARANIVEVIRRSQASVVGLQELNRAADGEAIRQALGPGWYFHHSSDLGFLSRYPISAVSPQRLGVRLDVAGQPLWVFNAHLAHAPYGPYQLAGIAYFGGPLRDPRTSAGVNAVVADQQARVREAQNYLEDMRRSGALGDSSTVLLGDFNEPSHLDWSARAAQAGLQRAVVPWPTSRTFVEAGFLDSYRTVFPDEVAQPGPTWSPLYGPSYRDTHYPAGVTEPQDRIDLIYHRGTRLSALDAGLVGPSGDALARIAYGQGIGYGQAGQFPSDHRGVWVRLRLRDPVSTRLDFAGLPHNPGNDSALNQGYGDRAAATPAVTVRFQAYGGAYWDSYDSSRGSAIVDSNWAGGVAQLQSGGSGSYHDFVLTPDAGTSVVLERFRLLDYQYWAGGHSVGWWVLDASGTTLASGTATVPTDGTVMVETGLSAARQGEITLRLAQLSGDGSDLAIDDIEFRQR</sequence>
<evidence type="ECO:0000256" key="1">
    <source>
        <dbReference type="SAM" id="SignalP"/>
    </source>
</evidence>
<keyword evidence="3" id="KW-0378">Hydrolase</keyword>
<keyword evidence="4" id="KW-1185">Reference proteome</keyword>
<dbReference type="PANTHER" id="PTHR41349:SF1">
    <property type="entry name" value="PROTEIN CBG08683"/>
    <property type="match status" value="1"/>
</dbReference>